<gene>
    <name evidence="2" type="ORF">BpJC7_10690</name>
</gene>
<dbReference type="InterPro" id="IPR002053">
    <property type="entry name" value="Glyco_hydro_25"/>
</dbReference>
<evidence type="ECO:0000313" key="2">
    <source>
        <dbReference type="EMBL" id="GER69766.1"/>
    </source>
</evidence>
<protein>
    <recommendedName>
        <fullName evidence="4">Lysozyme</fullName>
    </recommendedName>
</protein>
<dbReference type="PANTHER" id="PTHR34135">
    <property type="entry name" value="LYSOZYME"/>
    <property type="match status" value="1"/>
</dbReference>
<reference evidence="2 3" key="1">
    <citation type="submission" date="2019-09" db="EMBL/GenBank/DDBJ databases">
        <title>Draft genome sequence of Bacillus sp. JC-7.</title>
        <authorList>
            <person name="Tanaka N."/>
            <person name="Shiwa Y."/>
            <person name="Fujita N."/>
            <person name="Tanasupawat S."/>
        </authorList>
    </citation>
    <scope>NUCLEOTIDE SEQUENCE [LARGE SCALE GENOMIC DNA]</scope>
    <source>
        <strain evidence="2 3">JC-7</strain>
    </source>
</reference>
<dbReference type="GO" id="GO:0016998">
    <property type="term" value="P:cell wall macromolecule catabolic process"/>
    <property type="evidence" value="ECO:0007669"/>
    <property type="project" value="InterPro"/>
</dbReference>
<keyword evidence="3" id="KW-1185">Reference proteome</keyword>
<dbReference type="Gene3D" id="3.20.20.80">
    <property type="entry name" value="Glycosidases"/>
    <property type="match status" value="1"/>
</dbReference>
<name>A0A5J4J453_9BACI</name>
<dbReference type="InterPro" id="IPR017853">
    <property type="entry name" value="GH"/>
</dbReference>
<dbReference type="Proteomes" id="UP000391919">
    <property type="component" value="Unassembled WGS sequence"/>
</dbReference>
<dbReference type="GO" id="GO:0016052">
    <property type="term" value="P:carbohydrate catabolic process"/>
    <property type="evidence" value="ECO:0007669"/>
    <property type="project" value="TreeGrafter"/>
</dbReference>
<dbReference type="PROSITE" id="PS51904">
    <property type="entry name" value="GLYCOSYL_HYDROL_F25_2"/>
    <property type="match status" value="1"/>
</dbReference>
<evidence type="ECO:0008006" key="4">
    <source>
        <dbReference type="Google" id="ProtNLM"/>
    </source>
</evidence>
<dbReference type="PANTHER" id="PTHR34135:SF2">
    <property type="entry name" value="LYSOZYME"/>
    <property type="match status" value="1"/>
</dbReference>
<accession>A0A5J4J453</accession>
<comment type="similarity">
    <text evidence="1">Belongs to the glycosyl hydrolase 25 family.</text>
</comment>
<dbReference type="RefSeq" id="WP_253718601.1">
    <property type="nucleotide sequence ID" value="NZ_BKZP01000003.1"/>
</dbReference>
<dbReference type="GO" id="GO:0003796">
    <property type="term" value="F:lysozyme activity"/>
    <property type="evidence" value="ECO:0007669"/>
    <property type="project" value="InterPro"/>
</dbReference>
<dbReference type="SUPFAM" id="SSF51445">
    <property type="entry name" value="(Trans)glycosidases"/>
    <property type="match status" value="1"/>
</dbReference>
<proteinExistence type="inferred from homology"/>
<dbReference type="Pfam" id="PF01183">
    <property type="entry name" value="Glyco_hydro_25"/>
    <property type="match status" value="1"/>
</dbReference>
<evidence type="ECO:0000313" key="3">
    <source>
        <dbReference type="Proteomes" id="UP000391919"/>
    </source>
</evidence>
<sequence length="190" mass="21240">MQSSGTGGTDFTKVKAAGFSFAIIKASEGVDLPKSGTADYFKQDAYNTYNAGLKVHAYHMFDATSTAKKEADHFAARVDPVKPKICSVFVDVEYENLSKNKDTLTNFVKTFITELNRKGYKNVGIYTYYNFYKTRLNGSKLTGNLLWIARYNATLGMKADVWQHRDTKRTIKGVNGSFNFDLTYNKAIGG</sequence>
<evidence type="ECO:0000256" key="1">
    <source>
        <dbReference type="ARBA" id="ARBA00010646"/>
    </source>
</evidence>
<dbReference type="AlphaFoldDB" id="A0A5J4J453"/>
<dbReference type="GO" id="GO:0009253">
    <property type="term" value="P:peptidoglycan catabolic process"/>
    <property type="evidence" value="ECO:0007669"/>
    <property type="project" value="InterPro"/>
</dbReference>
<dbReference type="CDD" id="cd00599">
    <property type="entry name" value="GH25_muramidase"/>
    <property type="match status" value="1"/>
</dbReference>
<dbReference type="EMBL" id="BKZQ01000010">
    <property type="protein sequence ID" value="GER69766.1"/>
    <property type="molecule type" value="Genomic_DNA"/>
</dbReference>
<comment type="caution">
    <text evidence="2">The sequence shown here is derived from an EMBL/GenBank/DDBJ whole genome shotgun (WGS) entry which is preliminary data.</text>
</comment>
<organism evidence="2 3">
    <name type="scientific">Weizmannia acidilactici</name>
    <dbReference type="NCBI Taxonomy" id="2607726"/>
    <lineage>
        <taxon>Bacteria</taxon>
        <taxon>Bacillati</taxon>
        <taxon>Bacillota</taxon>
        <taxon>Bacilli</taxon>
        <taxon>Bacillales</taxon>
        <taxon>Bacillaceae</taxon>
        <taxon>Heyndrickxia</taxon>
    </lineage>
</organism>